<dbReference type="GO" id="GO:0003677">
    <property type="term" value="F:DNA binding"/>
    <property type="evidence" value="ECO:0007669"/>
    <property type="project" value="UniProtKB-KW"/>
</dbReference>
<dbReference type="GO" id="GO:0006355">
    <property type="term" value="P:regulation of DNA-templated transcription"/>
    <property type="evidence" value="ECO:0007669"/>
    <property type="project" value="InterPro"/>
</dbReference>
<protein>
    <recommendedName>
        <fullName evidence="4">HTH luxR-type domain-containing protein</fullName>
    </recommendedName>
</protein>
<gene>
    <name evidence="5" type="ORF">MAE02_53610</name>
</gene>
<dbReference type="PRINTS" id="PR00038">
    <property type="entry name" value="HTHLUXR"/>
</dbReference>
<organism evidence="5 6">
    <name type="scientific">Microvirga aerophila</name>
    <dbReference type="NCBI Taxonomy" id="670291"/>
    <lineage>
        <taxon>Bacteria</taxon>
        <taxon>Pseudomonadati</taxon>
        <taxon>Pseudomonadota</taxon>
        <taxon>Alphaproteobacteria</taxon>
        <taxon>Hyphomicrobiales</taxon>
        <taxon>Methylobacteriaceae</taxon>
        <taxon>Microvirga</taxon>
    </lineage>
</organism>
<dbReference type="SUPFAM" id="SSF46894">
    <property type="entry name" value="C-terminal effector domain of the bipartite response regulators"/>
    <property type="match status" value="1"/>
</dbReference>
<feature type="domain" description="HTH luxR-type" evidence="4">
    <location>
        <begin position="175"/>
        <end position="240"/>
    </location>
</feature>
<evidence type="ECO:0000256" key="1">
    <source>
        <dbReference type="ARBA" id="ARBA00023015"/>
    </source>
</evidence>
<dbReference type="RefSeq" id="WP_147022521.1">
    <property type="nucleotide sequence ID" value="NZ_BJYU01000118.1"/>
</dbReference>
<dbReference type="AlphaFoldDB" id="A0A512C0D3"/>
<evidence type="ECO:0000259" key="4">
    <source>
        <dbReference type="PROSITE" id="PS50043"/>
    </source>
</evidence>
<dbReference type="PANTHER" id="PTHR44688">
    <property type="entry name" value="DNA-BINDING TRANSCRIPTIONAL ACTIVATOR DEVR_DOSR"/>
    <property type="match status" value="1"/>
</dbReference>
<dbReference type="InterPro" id="IPR016032">
    <property type="entry name" value="Sig_transdc_resp-reg_C-effctor"/>
</dbReference>
<proteinExistence type="predicted"/>
<keyword evidence="3" id="KW-0804">Transcription</keyword>
<dbReference type="EMBL" id="BJYU01000118">
    <property type="protein sequence ID" value="GEO17665.1"/>
    <property type="molecule type" value="Genomic_DNA"/>
</dbReference>
<keyword evidence="1" id="KW-0805">Transcription regulation</keyword>
<evidence type="ECO:0000313" key="6">
    <source>
        <dbReference type="Proteomes" id="UP000321085"/>
    </source>
</evidence>
<evidence type="ECO:0000256" key="3">
    <source>
        <dbReference type="ARBA" id="ARBA00023163"/>
    </source>
</evidence>
<dbReference type="SMART" id="SM00421">
    <property type="entry name" value="HTH_LUXR"/>
    <property type="match status" value="1"/>
</dbReference>
<keyword evidence="6" id="KW-1185">Reference proteome</keyword>
<sequence length="249" mass="26904">MSLHKTHETYYALAAQDASPIPTVLMGGNSLTRAGIKHILSETSFQIHDDAVHHESSLSLYPDAEVVLFILEATRSLGEIAGLIMGLKVQCEAARIVLLPDNLDGDLVVLAYQAGAAGVLHTATAPQILIKSLELIALGERVFPAAAILSAANDMAHALRQEYQPGMTEVRINGHLPGERNLSGREEAILWLLTEGAPNKVIARKLGVAEATVKVHVKAILRKIRAQNRTQAAMWATTHLNSAPDLRRD</sequence>
<dbReference type="CDD" id="cd06170">
    <property type="entry name" value="LuxR_C_like"/>
    <property type="match status" value="1"/>
</dbReference>
<evidence type="ECO:0000256" key="2">
    <source>
        <dbReference type="ARBA" id="ARBA00023125"/>
    </source>
</evidence>
<dbReference type="Proteomes" id="UP000321085">
    <property type="component" value="Unassembled WGS sequence"/>
</dbReference>
<reference evidence="5 6" key="1">
    <citation type="submission" date="2019-07" db="EMBL/GenBank/DDBJ databases">
        <title>Whole genome shotgun sequence of Microvirga aerophila NBRC 106136.</title>
        <authorList>
            <person name="Hosoyama A."/>
            <person name="Uohara A."/>
            <person name="Ohji S."/>
            <person name="Ichikawa N."/>
        </authorList>
    </citation>
    <scope>NUCLEOTIDE SEQUENCE [LARGE SCALE GENOMIC DNA]</scope>
    <source>
        <strain evidence="5 6">NBRC 106136</strain>
    </source>
</reference>
<evidence type="ECO:0000313" key="5">
    <source>
        <dbReference type="EMBL" id="GEO17665.1"/>
    </source>
</evidence>
<dbReference type="Pfam" id="PF00196">
    <property type="entry name" value="GerE"/>
    <property type="match status" value="1"/>
</dbReference>
<dbReference type="PROSITE" id="PS00622">
    <property type="entry name" value="HTH_LUXR_1"/>
    <property type="match status" value="1"/>
</dbReference>
<dbReference type="Gene3D" id="3.40.50.2300">
    <property type="match status" value="1"/>
</dbReference>
<keyword evidence="2" id="KW-0238">DNA-binding</keyword>
<name>A0A512C0D3_9HYPH</name>
<comment type="caution">
    <text evidence="5">The sequence shown here is derived from an EMBL/GenBank/DDBJ whole genome shotgun (WGS) entry which is preliminary data.</text>
</comment>
<dbReference type="InterPro" id="IPR000792">
    <property type="entry name" value="Tscrpt_reg_LuxR_C"/>
</dbReference>
<accession>A0A512C0D3</accession>
<dbReference type="PROSITE" id="PS50043">
    <property type="entry name" value="HTH_LUXR_2"/>
    <property type="match status" value="1"/>
</dbReference>
<dbReference type="PANTHER" id="PTHR44688:SF16">
    <property type="entry name" value="DNA-BINDING TRANSCRIPTIONAL ACTIVATOR DEVR_DOSR"/>
    <property type="match status" value="1"/>
</dbReference>